<dbReference type="InterPro" id="IPR013783">
    <property type="entry name" value="Ig-like_fold"/>
</dbReference>
<feature type="signal peptide" evidence="2">
    <location>
        <begin position="1"/>
        <end position="25"/>
    </location>
</feature>
<name>A0A1X6NQM3_PORUM</name>
<dbReference type="Gene3D" id="2.70.50.70">
    <property type="match status" value="1"/>
</dbReference>
<dbReference type="Proteomes" id="UP000218209">
    <property type="component" value="Unassembled WGS sequence"/>
</dbReference>
<keyword evidence="4" id="KW-1185">Reference proteome</keyword>
<feature type="region of interest" description="Disordered" evidence="1">
    <location>
        <begin position="236"/>
        <end position="298"/>
    </location>
</feature>
<protein>
    <recommendedName>
        <fullName evidence="5">Chitin-binding type-4 domain-containing protein</fullName>
    </recommendedName>
</protein>
<sequence length="417" mass="44441">MSRRTVRTGLALMAVAAAVAASASAHSSMTGPAPISSMKSCKVDNDRITGNCPSPCPTHNKKSRAPVTTTSRGARLPTRWYRNNHLDGFVRWTLVPLDKASSWDAHKKGTFEWGCYETGTYRCSGAERKQHCTFDNKGQAHRGTVEVPKSAPDGEYMLGWTWIGGHNRPSVRYSDFHDCARVRIRGGSPLTSSHQPVFRSGGSSPRSGDVSRQCLSHVNDVGKRQGRQIRMMVPAGFEGGRQPAPIPTSFWGGRGDAPPTRPETMPPPNDDDTPATPAPPTSDAPPAVGGGGGGIYGLGAAPRQSGPITLGDLVALSVATRSPARVFPPSQSTATLPRGGMVLVASAAGNVDRVEFKVNGRTVVTERHYPYTLGWANASGGPLTAWRGAPRGTFTLQVVVRGRSGKVVSRSWRLRSA</sequence>
<feature type="compositionally biased region" description="Gly residues" evidence="1">
    <location>
        <begin position="288"/>
        <end position="297"/>
    </location>
</feature>
<gene>
    <name evidence="3" type="ORF">BU14_0666s0002</name>
</gene>
<dbReference type="AlphaFoldDB" id="A0A1X6NQM3"/>
<evidence type="ECO:0000256" key="1">
    <source>
        <dbReference type="SAM" id="MobiDB-lite"/>
    </source>
</evidence>
<feature type="compositionally biased region" description="Pro residues" evidence="1">
    <location>
        <begin position="259"/>
        <end position="268"/>
    </location>
</feature>
<feature type="region of interest" description="Disordered" evidence="1">
    <location>
        <begin position="187"/>
        <end position="212"/>
    </location>
</feature>
<organism evidence="3 4">
    <name type="scientific">Porphyra umbilicalis</name>
    <name type="common">Purple laver</name>
    <name type="synonym">Red alga</name>
    <dbReference type="NCBI Taxonomy" id="2786"/>
    <lineage>
        <taxon>Eukaryota</taxon>
        <taxon>Rhodophyta</taxon>
        <taxon>Bangiophyceae</taxon>
        <taxon>Bangiales</taxon>
        <taxon>Bangiaceae</taxon>
        <taxon>Porphyra</taxon>
    </lineage>
</organism>
<reference evidence="3 4" key="1">
    <citation type="submission" date="2017-03" db="EMBL/GenBank/DDBJ databases">
        <title>WGS assembly of Porphyra umbilicalis.</title>
        <authorList>
            <person name="Brawley S.H."/>
            <person name="Blouin N.A."/>
            <person name="Ficko-Blean E."/>
            <person name="Wheeler G.L."/>
            <person name="Lohr M."/>
            <person name="Goodson H.V."/>
            <person name="Jenkins J.W."/>
            <person name="Blaby-Haas C.E."/>
            <person name="Helliwell K.E."/>
            <person name="Chan C."/>
            <person name="Marriage T."/>
            <person name="Bhattacharya D."/>
            <person name="Klein A.S."/>
            <person name="Badis Y."/>
            <person name="Brodie J."/>
            <person name="Cao Y."/>
            <person name="Collen J."/>
            <person name="Dittami S.M."/>
            <person name="Gachon C.M."/>
            <person name="Green B.R."/>
            <person name="Karpowicz S."/>
            <person name="Kim J.W."/>
            <person name="Kudahl U."/>
            <person name="Lin S."/>
            <person name="Michel G."/>
            <person name="Mittag M."/>
            <person name="Olson B.J."/>
            <person name="Pangilinan J."/>
            <person name="Peng Y."/>
            <person name="Qiu H."/>
            <person name="Shu S."/>
            <person name="Singer J.T."/>
            <person name="Smith A.G."/>
            <person name="Sprecher B.N."/>
            <person name="Wagner V."/>
            <person name="Wang W."/>
            <person name="Wang Z.-Y."/>
            <person name="Yan J."/>
            <person name="Yarish C."/>
            <person name="Zoeuner-Riek S."/>
            <person name="Zhuang Y."/>
            <person name="Zou Y."/>
            <person name="Lindquist E.A."/>
            <person name="Grimwood J."/>
            <person name="Barry K."/>
            <person name="Rokhsar D.S."/>
            <person name="Schmutz J."/>
            <person name="Stiller J.W."/>
            <person name="Grossman A.R."/>
            <person name="Prochnik S.E."/>
        </authorList>
    </citation>
    <scope>NUCLEOTIDE SEQUENCE [LARGE SCALE GENOMIC DNA]</scope>
    <source>
        <strain evidence="3">4086291</strain>
    </source>
</reference>
<feature type="compositionally biased region" description="Polar residues" evidence="1">
    <location>
        <begin position="189"/>
        <end position="206"/>
    </location>
</feature>
<accession>A0A1X6NQM3</accession>
<dbReference type="EMBL" id="KV919208">
    <property type="protein sequence ID" value="OSX70796.1"/>
    <property type="molecule type" value="Genomic_DNA"/>
</dbReference>
<dbReference type="Gene3D" id="2.60.40.10">
    <property type="entry name" value="Immunoglobulins"/>
    <property type="match status" value="1"/>
</dbReference>
<feature type="chain" id="PRO_5012936825" description="Chitin-binding type-4 domain-containing protein" evidence="2">
    <location>
        <begin position="26"/>
        <end position="417"/>
    </location>
</feature>
<evidence type="ECO:0000256" key="2">
    <source>
        <dbReference type="SAM" id="SignalP"/>
    </source>
</evidence>
<proteinExistence type="predicted"/>
<evidence type="ECO:0008006" key="5">
    <source>
        <dbReference type="Google" id="ProtNLM"/>
    </source>
</evidence>
<feature type="region of interest" description="Disordered" evidence="1">
    <location>
        <begin position="52"/>
        <end position="71"/>
    </location>
</feature>
<evidence type="ECO:0000313" key="4">
    <source>
        <dbReference type="Proteomes" id="UP000218209"/>
    </source>
</evidence>
<dbReference type="OrthoDB" id="119923at2759"/>
<evidence type="ECO:0000313" key="3">
    <source>
        <dbReference type="EMBL" id="OSX70796.1"/>
    </source>
</evidence>
<keyword evidence="2" id="KW-0732">Signal</keyword>